<keyword evidence="2" id="KW-1185">Reference proteome</keyword>
<sequence length="574" mass="65431">MASLRHHNMTIPAVSERDPVGAKYLDPVLEVFKKYIFCERECTIGCQAWFDVNTGADGVTEVVVWVEKDCDELELPFSPAHVKQAAIHIVFVPPGSVCWYDFTFHEPEPAIFMCSKNSALIKRLQAAKKAFDAEYVILTDELHAAVFDQFEECVDVGWSSVMAHHGPLPPLSEHISLRCIIGAALNNAFKEDYHYTGRVQSPYHMLGALNHIMDHGWEGPSVAINEDPQDFSDFDLYTMQRHLPDLYGFLKWKNNAQNATVSQPLNVDAILDVDVDAFSRQEFLLKFTIPLDKPPQESQDIVMDASRGLRDPDIDEILARADGTLQFKITEVVRSRPDTYSRIFFGQLCWTSGPLARVECQTPVCLKLFDETWFPLPTLAQCAYEHMNSDEHNRLRTVQFATDMMRHEQAVYDRLKYLQGSMLPHAYGFHQFTLPDGRKVYGFLTEVIQGTPLSELSFEQWPLPVQLRTVSRLRHAVRALRYGGVQQGDWHLGQILITKAPPLPYHTMAHDTDVSVVLLDFAFTELRLGSVLGPKVAELFRSYDKLGQELMEPVTFKELQYGDKTWFPDDDLEL</sequence>
<comment type="caution">
    <text evidence="1">The sequence shown here is derived from an EMBL/GenBank/DDBJ whole genome shotgun (WGS) entry which is preliminary data.</text>
</comment>
<evidence type="ECO:0000313" key="2">
    <source>
        <dbReference type="Proteomes" id="UP000308730"/>
    </source>
</evidence>
<dbReference type="EMBL" id="SGPM01000151">
    <property type="protein sequence ID" value="THH28911.1"/>
    <property type="molecule type" value="Genomic_DNA"/>
</dbReference>
<name>A0A4S4MUQ1_9APHY</name>
<gene>
    <name evidence="1" type="ORF">EUX98_g5293</name>
</gene>
<dbReference type="AlphaFoldDB" id="A0A4S4MUQ1"/>
<protein>
    <recommendedName>
        <fullName evidence="3">Protein kinase domain-containing protein</fullName>
    </recommendedName>
</protein>
<organism evidence="1 2">
    <name type="scientific">Antrodiella citrinella</name>
    <dbReference type="NCBI Taxonomy" id="2447956"/>
    <lineage>
        <taxon>Eukaryota</taxon>
        <taxon>Fungi</taxon>
        <taxon>Dikarya</taxon>
        <taxon>Basidiomycota</taxon>
        <taxon>Agaricomycotina</taxon>
        <taxon>Agaricomycetes</taxon>
        <taxon>Polyporales</taxon>
        <taxon>Steccherinaceae</taxon>
        <taxon>Antrodiella</taxon>
    </lineage>
</organism>
<accession>A0A4S4MUQ1</accession>
<dbReference type="OrthoDB" id="3261465at2759"/>
<evidence type="ECO:0000313" key="1">
    <source>
        <dbReference type="EMBL" id="THH28911.1"/>
    </source>
</evidence>
<dbReference type="Proteomes" id="UP000308730">
    <property type="component" value="Unassembled WGS sequence"/>
</dbReference>
<reference evidence="1 2" key="1">
    <citation type="submission" date="2019-02" db="EMBL/GenBank/DDBJ databases">
        <title>Genome sequencing of the rare red list fungi Antrodiella citrinella (Flaviporus citrinellus).</title>
        <authorList>
            <person name="Buettner E."/>
            <person name="Kellner H."/>
        </authorList>
    </citation>
    <scope>NUCLEOTIDE SEQUENCE [LARGE SCALE GENOMIC DNA]</scope>
    <source>
        <strain evidence="1 2">DSM 108506</strain>
    </source>
</reference>
<proteinExistence type="predicted"/>
<evidence type="ECO:0008006" key="3">
    <source>
        <dbReference type="Google" id="ProtNLM"/>
    </source>
</evidence>